<reference evidence="1 2" key="1">
    <citation type="submission" date="2020-05" db="EMBL/GenBank/DDBJ databases">
        <authorList>
            <person name="Petersen J."/>
            <person name="Sayavedra L."/>
        </authorList>
    </citation>
    <scope>NUCLEOTIDE SEQUENCE [LARGE SCALE GENOMIC DNA]</scope>
    <source>
        <strain evidence="1">B thermophilus SOXS</strain>
    </source>
</reference>
<organism evidence="1 2">
    <name type="scientific">Bathymodiolus thermophilus thioautotrophic gill symbiont</name>
    <dbReference type="NCBI Taxonomy" id="2360"/>
    <lineage>
        <taxon>Bacteria</taxon>
        <taxon>Pseudomonadati</taxon>
        <taxon>Pseudomonadota</taxon>
        <taxon>Gammaproteobacteria</taxon>
        <taxon>sulfur-oxidizing symbionts</taxon>
    </lineage>
</organism>
<keyword evidence="2" id="KW-1185">Reference proteome</keyword>
<dbReference type="EMBL" id="CAESAQ020000034">
    <property type="protein sequence ID" value="CAB5496926.1"/>
    <property type="molecule type" value="Genomic_DNA"/>
</dbReference>
<name>A0A8H8XDT9_9GAMM</name>
<protein>
    <submittedName>
        <fullName evidence="1">Uncharacterized protein</fullName>
    </submittedName>
</protein>
<proteinExistence type="predicted"/>
<gene>
    <name evidence="1" type="ORF">THERMOS_591</name>
</gene>
<evidence type="ECO:0000313" key="2">
    <source>
        <dbReference type="Proteomes" id="UP000643672"/>
    </source>
</evidence>
<dbReference type="Proteomes" id="UP000643672">
    <property type="component" value="Unassembled WGS sequence"/>
</dbReference>
<sequence>MNFANYPYLCKGLIKIQGFANIFAFEYWQHIKEVIFPHQL</sequence>
<dbReference type="AlphaFoldDB" id="A0A8H8XDT9"/>
<comment type="caution">
    <text evidence="1">The sequence shown here is derived from an EMBL/GenBank/DDBJ whole genome shotgun (WGS) entry which is preliminary data.</text>
</comment>
<accession>A0A8H8XDT9</accession>
<evidence type="ECO:0000313" key="1">
    <source>
        <dbReference type="EMBL" id="CAB5496926.1"/>
    </source>
</evidence>